<evidence type="ECO:0000313" key="2">
    <source>
        <dbReference type="EMBL" id="RUS87536.1"/>
    </source>
</evidence>
<evidence type="ECO:0000259" key="1">
    <source>
        <dbReference type="PROSITE" id="PS50940"/>
    </source>
</evidence>
<dbReference type="PROSITE" id="PS50940">
    <property type="entry name" value="CHIT_BIND_II"/>
    <property type="match status" value="1"/>
</dbReference>
<dbReference type="GO" id="GO:0008061">
    <property type="term" value="F:chitin binding"/>
    <property type="evidence" value="ECO:0007669"/>
    <property type="project" value="InterPro"/>
</dbReference>
<dbReference type="Pfam" id="PF01607">
    <property type="entry name" value="CBM_14"/>
    <property type="match status" value="1"/>
</dbReference>
<gene>
    <name evidence="2" type="ORF">EGW08_004712</name>
</gene>
<organism evidence="2 3">
    <name type="scientific">Elysia chlorotica</name>
    <name type="common">Eastern emerald elysia</name>
    <name type="synonym">Sea slug</name>
    <dbReference type="NCBI Taxonomy" id="188477"/>
    <lineage>
        <taxon>Eukaryota</taxon>
        <taxon>Metazoa</taxon>
        <taxon>Spiralia</taxon>
        <taxon>Lophotrochozoa</taxon>
        <taxon>Mollusca</taxon>
        <taxon>Gastropoda</taxon>
        <taxon>Heterobranchia</taxon>
        <taxon>Euthyneura</taxon>
        <taxon>Panpulmonata</taxon>
        <taxon>Sacoglossa</taxon>
        <taxon>Placobranchoidea</taxon>
        <taxon>Plakobranchidae</taxon>
        <taxon>Elysia</taxon>
    </lineage>
</organism>
<feature type="domain" description="Chitin-binding type-2" evidence="1">
    <location>
        <begin position="1"/>
        <end position="55"/>
    </location>
</feature>
<dbReference type="Proteomes" id="UP000271974">
    <property type="component" value="Unassembled WGS sequence"/>
</dbReference>
<comment type="caution">
    <text evidence="2">The sequence shown here is derived from an EMBL/GenBank/DDBJ whole genome shotgun (WGS) entry which is preliminary data.</text>
</comment>
<dbReference type="GO" id="GO:0005576">
    <property type="term" value="C:extracellular region"/>
    <property type="evidence" value="ECO:0007669"/>
    <property type="project" value="InterPro"/>
</dbReference>
<dbReference type="Gene3D" id="2.170.140.10">
    <property type="entry name" value="Chitin binding domain"/>
    <property type="match status" value="1"/>
</dbReference>
<keyword evidence="3" id="KW-1185">Reference proteome</keyword>
<reference evidence="2 3" key="1">
    <citation type="submission" date="2019-01" db="EMBL/GenBank/DDBJ databases">
        <title>A draft genome assembly of the solar-powered sea slug Elysia chlorotica.</title>
        <authorList>
            <person name="Cai H."/>
            <person name="Li Q."/>
            <person name="Fang X."/>
            <person name="Li J."/>
            <person name="Curtis N.E."/>
            <person name="Altenburger A."/>
            <person name="Shibata T."/>
            <person name="Feng M."/>
            <person name="Maeda T."/>
            <person name="Schwartz J.A."/>
            <person name="Shigenobu S."/>
            <person name="Lundholm N."/>
            <person name="Nishiyama T."/>
            <person name="Yang H."/>
            <person name="Hasebe M."/>
            <person name="Li S."/>
            <person name="Pierce S.K."/>
            <person name="Wang J."/>
        </authorList>
    </citation>
    <scope>NUCLEOTIDE SEQUENCE [LARGE SCALE GENOMIC DNA]</scope>
    <source>
        <strain evidence="2">EC2010</strain>
        <tissue evidence="2">Whole organism of an adult</tissue>
    </source>
</reference>
<dbReference type="SUPFAM" id="SSF57625">
    <property type="entry name" value="Invertebrate chitin-binding proteins"/>
    <property type="match status" value="1"/>
</dbReference>
<accession>A0A3S1CAM6</accession>
<dbReference type="SMART" id="SM00494">
    <property type="entry name" value="ChtBD2"/>
    <property type="match status" value="1"/>
</dbReference>
<dbReference type="InterPro" id="IPR036508">
    <property type="entry name" value="Chitin-bd_dom_sf"/>
</dbReference>
<evidence type="ECO:0000313" key="3">
    <source>
        <dbReference type="Proteomes" id="UP000271974"/>
    </source>
</evidence>
<name>A0A3S1CAM6_ELYCH</name>
<proteinExistence type="predicted"/>
<dbReference type="EMBL" id="RQTK01000108">
    <property type="protein sequence ID" value="RUS87536.1"/>
    <property type="molecule type" value="Genomic_DNA"/>
</dbReference>
<dbReference type="AlphaFoldDB" id="A0A3S1CAM6"/>
<sequence length="372" mass="40085">MDVVPHPSDCDKYVQCYYNPSTDVDLAVVRSCPAGLFWLQSRKQCVPPQEAACLTDKCLEDCDAYQANGACGAYWKCNGRMSEFKCCAPMFSFKPGNGCQFDPTCQEECAPQSWCGLCLKKPNYAIPYGYDVMQVTATGIPALPSSNAVAQWTPRHCDYSYFDVVTCGCNIDIGATCPADRSFNFLDNSLIQQLAAGSVEGLRVKDMTPSASGLVLGPNSELHVNVNKRDLGAPFSIILGFSESQQFSPYGQVLLTSGMNCGDKRGLVVNADDRFISAQAYSQDGQKVVVSVPYQGMAVNEPKQLTISYANSVLTLSIAGRSHQYIAQSKAPVDICISCGIDVGAALNKQSIVSGQVQGIAVFSCALQSLYN</sequence>
<dbReference type="STRING" id="188477.A0A3S1CAM6"/>
<dbReference type="InterPro" id="IPR002557">
    <property type="entry name" value="Chitin-bd_dom"/>
</dbReference>
<dbReference type="OrthoDB" id="6079701at2759"/>
<protein>
    <recommendedName>
        <fullName evidence="1">Chitin-binding type-2 domain-containing protein</fullName>
    </recommendedName>
</protein>